<dbReference type="PANTHER" id="PTHR28118:SF1">
    <property type="entry name" value="POLYNUCLEOTIDE 5'-TRIPHOSPHATASE CTL1-RELATED"/>
    <property type="match status" value="1"/>
</dbReference>
<accession>A0A4Q1BVE7</accession>
<dbReference type="CDD" id="cd07470">
    <property type="entry name" value="CYTH-like_mRNA_RTPase"/>
    <property type="match status" value="1"/>
</dbReference>
<evidence type="ECO:0000313" key="12">
    <source>
        <dbReference type="Proteomes" id="UP000289152"/>
    </source>
</evidence>
<reference evidence="11 12" key="1">
    <citation type="submission" date="2016-06" db="EMBL/GenBank/DDBJ databases">
        <title>Evolution of pathogenesis and genome organization in the Tremellales.</title>
        <authorList>
            <person name="Cuomo C."/>
            <person name="Litvintseva A."/>
            <person name="Heitman J."/>
            <person name="Chen Y."/>
            <person name="Sun S."/>
            <person name="Springer D."/>
            <person name="Dromer F."/>
            <person name="Young S."/>
            <person name="Zeng Q."/>
            <person name="Chapman S."/>
            <person name="Gujja S."/>
            <person name="Saif S."/>
            <person name="Birren B."/>
        </authorList>
    </citation>
    <scope>NUCLEOTIDE SEQUENCE [LARGE SCALE GENOMIC DNA]</scope>
    <source>
        <strain evidence="11 12">ATCC 28783</strain>
    </source>
</reference>
<keyword evidence="5 8" id="KW-0378">Hydrolase</keyword>
<proteinExistence type="inferred from homology"/>
<evidence type="ECO:0000256" key="2">
    <source>
        <dbReference type="ARBA" id="ARBA00004123"/>
    </source>
</evidence>
<evidence type="ECO:0000256" key="3">
    <source>
        <dbReference type="ARBA" id="ARBA00006345"/>
    </source>
</evidence>
<evidence type="ECO:0000256" key="6">
    <source>
        <dbReference type="ARBA" id="ARBA00023242"/>
    </source>
</evidence>
<comment type="cofactor">
    <cofactor evidence="1 8">
        <name>Mg(2+)</name>
        <dbReference type="ChEBI" id="CHEBI:18420"/>
    </cofactor>
</comment>
<comment type="similarity">
    <text evidence="3 8">Belongs to the fungal TPase family.</text>
</comment>
<feature type="domain" description="mRNA triphosphatase Cet1-like" evidence="10">
    <location>
        <begin position="172"/>
        <end position="379"/>
    </location>
</feature>
<comment type="function">
    <text evidence="8">First step of mRNA capping. Converts the 5'-triphosphate end of a nascent mRNA chain into a diphosphate end.</text>
</comment>
<dbReference type="Pfam" id="PF02940">
    <property type="entry name" value="mRNA_triPase"/>
    <property type="match status" value="1"/>
</dbReference>
<keyword evidence="8" id="KW-0506">mRNA capping</keyword>
<keyword evidence="12" id="KW-1185">Reference proteome</keyword>
<evidence type="ECO:0000256" key="9">
    <source>
        <dbReference type="SAM" id="MobiDB-lite"/>
    </source>
</evidence>
<comment type="caution">
    <text evidence="11">The sequence shown here is derived from an EMBL/GenBank/DDBJ whole genome shotgun (WGS) entry which is preliminary data.</text>
</comment>
<dbReference type="InterPro" id="IPR040343">
    <property type="entry name" value="Cet1/Ctl1"/>
</dbReference>
<evidence type="ECO:0000256" key="4">
    <source>
        <dbReference type="ARBA" id="ARBA00022664"/>
    </source>
</evidence>
<comment type="catalytic activity">
    <reaction evidence="7">
        <text>a 5'-end triphospho-ribonucleoside in mRNA + H2O = a 5'-end diphospho-ribonucleoside in mRNA + phosphate + H(+)</text>
        <dbReference type="Rhea" id="RHEA:67004"/>
        <dbReference type="Rhea" id="RHEA-COMP:17164"/>
        <dbReference type="Rhea" id="RHEA-COMP:17165"/>
        <dbReference type="ChEBI" id="CHEBI:15377"/>
        <dbReference type="ChEBI" id="CHEBI:15378"/>
        <dbReference type="ChEBI" id="CHEBI:43474"/>
        <dbReference type="ChEBI" id="CHEBI:167616"/>
        <dbReference type="ChEBI" id="CHEBI:167618"/>
        <dbReference type="EC" id="3.6.1.74"/>
    </reaction>
    <physiologicalReaction direction="left-to-right" evidence="7">
        <dbReference type="Rhea" id="RHEA:67005"/>
    </physiologicalReaction>
</comment>
<evidence type="ECO:0000256" key="8">
    <source>
        <dbReference type="RuleBase" id="RU367053"/>
    </source>
</evidence>
<dbReference type="STRING" id="5217.A0A4Q1BVE7"/>
<dbReference type="InterPro" id="IPR004206">
    <property type="entry name" value="mRNA_triPase_Cet1"/>
</dbReference>
<name>A0A4Q1BVE7_TREME</name>
<dbReference type="InterPro" id="IPR033469">
    <property type="entry name" value="CYTH-like_dom_sf"/>
</dbReference>
<organism evidence="11 12">
    <name type="scientific">Tremella mesenterica</name>
    <name type="common">Jelly fungus</name>
    <dbReference type="NCBI Taxonomy" id="5217"/>
    <lineage>
        <taxon>Eukaryota</taxon>
        <taxon>Fungi</taxon>
        <taxon>Dikarya</taxon>
        <taxon>Basidiomycota</taxon>
        <taxon>Agaricomycotina</taxon>
        <taxon>Tremellomycetes</taxon>
        <taxon>Tremellales</taxon>
        <taxon>Tremellaceae</taxon>
        <taxon>Tremella</taxon>
    </lineage>
</organism>
<gene>
    <name evidence="11" type="ORF">M231_00462</name>
</gene>
<dbReference type="GO" id="GO:0004651">
    <property type="term" value="F:polynucleotide 5'-phosphatase activity"/>
    <property type="evidence" value="ECO:0007669"/>
    <property type="project" value="UniProtKB-UniRule"/>
</dbReference>
<keyword evidence="6 8" id="KW-0539">Nucleus</keyword>
<dbReference type="InParanoid" id="A0A4Q1BVE7"/>
<evidence type="ECO:0000259" key="10">
    <source>
        <dbReference type="Pfam" id="PF02940"/>
    </source>
</evidence>
<evidence type="ECO:0000313" key="11">
    <source>
        <dbReference type="EMBL" id="RXK42105.1"/>
    </source>
</evidence>
<feature type="region of interest" description="Disordered" evidence="9">
    <location>
        <begin position="1"/>
        <end position="112"/>
    </location>
</feature>
<feature type="compositionally biased region" description="Basic and acidic residues" evidence="9">
    <location>
        <begin position="77"/>
        <end position="92"/>
    </location>
</feature>
<dbReference type="Proteomes" id="UP000289152">
    <property type="component" value="Unassembled WGS sequence"/>
</dbReference>
<comment type="subcellular location">
    <subcellularLocation>
        <location evidence="2 8">Nucleus</location>
    </subcellularLocation>
</comment>
<dbReference type="GO" id="GO:0140818">
    <property type="term" value="F:mRNA 5'-triphosphate monophosphatase activity"/>
    <property type="evidence" value="ECO:0007669"/>
    <property type="project" value="UniProtKB-EC"/>
</dbReference>
<dbReference type="Gene3D" id="3.20.100.10">
    <property type="entry name" value="mRNA triphosphatase Cet1-like"/>
    <property type="match status" value="1"/>
</dbReference>
<evidence type="ECO:0000256" key="1">
    <source>
        <dbReference type="ARBA" id="ARBA00001946"/>
    </source>
</evidence>
<dbReference type="InterPro" id="IPR037009">
    <property type="entry name" value="mRNA_triPase_Cet1_sf"/>
</dbReference>
<dbReference type="OrthoDB" id="272147at2759"/>
<comment type="subunit">
    <text evidence="8">Heterodimer. The mRNA-capping enzyme is composed of two separate chains alpha and beta, respectively a mRNA guanylyltransferase and an mRNA 5'-triphosphate monophosphatase.</text>
</comment>
<dbReference type="EMBL" id="SDIL01000003">
    <property type="protein sequence ID" value="RXK42105.1"/>
    <property type="molecule type" value="Genomic_DNA"/>
</dbReference>
<dbReference type="FunCoup" id="A0A4Q1BVE7">
    <property type="interactions" value="34"/>
</dbReference>
<evidence type="ECO:0000256" key="5">
    <source>
        <dbReference type="ARBA" id="ARBA00022801"/>
    </source>
</evidence>
<dbReference type="GO" id="GO:0006370">
    <property type="term" value="P:7-methylguanosine mRNA capping"/>
    <property type="evidence" value="ECO:0007669"/>
    <property type="project" value="UniProtKB-UniRule"/>
</dbReference>
<dbReference type="GO" id="GO:0031533">
    <property type="term" value="C:mRNA capping enzyme complex"/>
    <property type="evidence" value="ECO:0007669"/>
    <property type="project" value="UniProtKB-UniRule"/>
</dbReference>
<dbReference type="VEuPathDB" id="FungiDB:TREMEDRAFT_31680"/>
<dbReference type="AlphaFoldDB" id="A0A4Q1BVE7"/>
<dbReference type="EC" id="3.6.1.74" evidence="8"/>
<protein>
    <recommendedName>
        <fullName evidence="8">mRNA-capping enzyme subunit beta</fullName>
        <ecNumber evidence="8">3.6.1.74</ecNumber>
    </recommendedName>
    <alternativeName>
        <fullName evidence="8">mRNA 5'-phosphatase</fullName>
    </alternativeName>
    <alternativeName>
        <fullName evidence="8">mRNA 5'-triphosphate monophosphatase</fullName>
    </alternativeName>
</protein>
<sequence>MSYIPQHQRVNYLDPVEQKGRYSPSLPSDRPIGEPGYAEPDSDPTLPLTSLSKNLGVDMNEEQSGEVESGPSRKRSRVEAFRPRERRSDRNGHGNSQQPGVGEEYGQGDGYRERSVNVDIYGRDGGDGYVGYGQDHMEHGNGNGNGNGRIQGDERQNHGLIIPSIFGISPRNEFTKMIGEFILSNSKGRENVEVEIKLGLLMGPTKSGEAARRVRMPTMTEMIMPPNYPIGPFSSNMTKTQNQSLNRLLNSATESSLSTPFPIRFFRAQHVDSFHEMSGPGRGKVRVSRDKNGNVVEGGCIVKHRIGDLNVYSPQEVFDWRVSVSTEEPVPLPSGPAFMVREKDRACYRHQLVQVDLTVVTMRDDKGKPTLSYEIEIELLDVPTLLAEGEKELSGQPNKFDEILQSFLDTVRMLIRNVE</sequence>
<evidence type="ECO:0000256" key="7">
    <source>
        <dbReference type="ARBA" id="ARBA00047740"/>
    </source>
</evidence>
<keyword evidence="4 8" id="KW-0507">mRNA processing</keyword>
<dbReference type="PANTHER" id="PTHR28118">
    <property type="entry name" value="POLYNUCLEOTIDE 5'-TRIPHOSPHATASE-RELATED"/>
    <property type="match status" value="1"/>
</dbReference>
<dbReference type="SUPFAM" id="SSF55154">
    <property type="entry name" value="CYTH-like phosphatases"/>
    <property type="match status" value="1"/>
</dbReference>